<dbReference type="Proteomes" id="UP000443353">
    <property type="component" value="Unassembled WGS sequence"/>
</dbReference>
<dbReference type="CDD" id="cd16412">
    <property type="entry name" value="dndB"/>
    <property type="match status" value="1"/>
</dbReference>
<dbReference type="EMBL" id="WSES01000012">
    <property type="protein sequence ID" value="MVW64163.1"/>
    <property type="molecule type" value="Genomic_DNA"/>
</dbReference>
<dbReference type="InterPro" id="IPR017642">
    <property type="entry name" value="DNA_S_mod_DndB"/>
</dbReference>
<dbReference type="InterPro" id="IPR017601">
    <property type="entry name" value="DGQHR-contain_dom"/>
</dbReference>
<reference evidence="1 2" key="1">
    <citation type="submission" date="2019-12" db="EMBL/GenBank/DDBJ databases">
        <authorList>
            <person name="Li C."/>
            <person name="Zhao J."/>
        </authorList>
    </citation>
    <scope>NUCLEOTIDE SEQUENCE [LARGE SCALE GENOMIC DNA]</scope>
    <source>
        <strain evidence="1 2">NEAU-DD11</strain>
    </source>
</reference>
<comment type="caution">
    <text evidence="1">The sequence shown here is derived from an EMBL/GenBank/DDBJ whole genome shotgun (WGS) entry which is preliminary data.</text>
</comment>
<dbReference type="RefSeq" id="WP_160410683.1">
    <property type="nucleotide sequence ID" value="NZ_WSES01000012.1"/>
</dbReference>
<gene>
    <name evidence="1" type="primary">dndB</name>
    <name evidence="1" type="ORF">GPY61_29960</name>
</gene>
<protein>
    <submittedName>
        <fullName evidence="1">DNA sulfur modification protein DndB</fullName>
    </submittedName>
</protein>
<dbReference type="NCBIfam" id="TIGR03187">
    <property type="entry name" value="DGQHR"/>
    <property type="match status" value="1"/>
</dbReference>
<sequence length="365" mass="41059">MNGAFEYVFPSIKGVQSGREYFVSMCPLRLIPKIFLFDDDELNPELRAQRTLNKGRVPEIAEYILGNLQSYTFSAITASIDGDVRFVPATGTTHASLLGTLHVNMQSRFIINDGQHRRAAIEMALKSEPSLGDETIAVVFFVDRGLERCQQMFADLNRYAIRPSRSLGLLYDHRDQRSQLTKLIVLKSKFFCDMVEMERNTLSERSRKLFTLSAIYSANSALLDGIDTSNTDETAQLCADYWDTVSAHIPEWQRVKESRLSAGDVRRDFIHSHSVALQAIGAVGNHVLRQPKTAWNKTLSPLSKLDWSRSNARTWEGRAMVGGTISKASNNVALTINQLKKHLNIPLGPDEQRTEDAFLRGQHGK</sequence>
<evidence type="ECO:0000313" key="2">
    <source>
        <dbReference type="Proteomes" id="UP000443353"/>
    </source>
</evidence>
<name>A0A7X3G5T1_9BURK</name>
<dbReference type="NCBIfam" id="TIGR03233">
    <property type="entry name" value="DNA_S_dndB"/>
    <property type="match status" value="1"/>
</dbReference>
<dbReference type="AlphaFoldDB" id="A0A7X3G5T1"/>
<dbReference type="Pfam" id="PF14072">
    <property type="entry name" value="DndB"/>
    <property type="match status" value="1"/>
</dbReference>
<organism evidence="1 2">
    <name type="scientific">Massilia cellulosiltytica</name>
    <dbReference type="NCBI Taxonomy" id="2683234"/>
    <lineage>
        <taxon>Bacteria</taxon>
        <taxon>Pseudomonadati</taxon>
        <taxon>Pseudomonadota</taxon>
        <taxon>Betaproteobacteria</taxon>
        <taxon>Burkholderiales</taxon>
        <taxon>Oxalobacteraceae</taxon>
        <taxon>Telluria group</taxon>
        <taxon>Massilia</taxon>
    </lineage>
</organism>
<proteinExistence type="predicted"/>
<evidence type="ECO:0000313" key="1">
    <source>
        <dbReference type="EMBL" id="MVW64163.1"/>
    </source>
</evidence>
<accession>A0A7X3G5T1</accession>
<keyword evidence="2" id="KW-1185">Reference proteome</keyword>